<protein>
    <recommendedName>
        <fullName evidence="12">SID1 transmembrane family member 1</fullName>
    </recommendedName>
</protein>
<evidence type="ECO:0000313" key="11">
    <source>
        <dbReference type="Proteomes" id="UP001168821"/>
    </source>
</evidence>
<organism evidence="10 11">
    <name type="scientific">Zophobas morio</name>
    <dbReference type="NCBI Taxonomy" id="2755281"/>
    <lineage>
        <taxon>Eukaryota</taxon>
        <taxon>Metazoa</taxon>
        <taxon>Ecdysozoa</taxon>
        <taxon>Arthropoda</taxon>
        <taxon>Hexapoda</taxon>
        <taxon>Insecta</taxon>
        <taxon>Pterygota</taxon>
        <taxon>Neoptera</taxon>
        <taxon>Endopterygota</taxon>
        <taxon>Coleoptera</taxon>
        <taxon>Polyphaga</taxon>
        <taxon>Cucujiformia</taxon>
        <taxon>Tenebrionidae</taxon>
        <taxon>Zophobas</taxon>
    </lineage>
</organism>
<evidence type="ECO:0000256" key="7">
    <source>
        <dbReference type="ARBA" id="ARBA00023180"/>
    </source>
</evidence>
<sequence length="802" mass="91986">MGTSNIMVFMLIITSVFALTTGDLIHVIVEEGSFSDTMTVSLNSTTRRIFVFTAVSSNPFATHVWANETKHNVSKDNPVVIVVEQDQDILEWSIPLIMETPRSNGLILFNDTCRTLCNSNLLKGNFSGVQNFTVSLSTSSPNNVTVSLKVVEKTEFYLATNQSRHISTIAPGRPQHFLYKPNGTKNVGIEIKFTSNNNTCFNTCFTAAIQKIKCPVYLLGELFFLDGIRQTIGTDGTIRVNMQDGQFANGFVLIFVQEETDYLCKKRCPERAIFGDSPVVTIEIKETFASDEYIYIPLIVFSCIAAFCIVHCFVFYYLEKQQQSKLLSNNNTDSDHHQVENKVYEETNRSTGNNTIDPEEQNNQTDRHQDENEIVEETNRDHENNAINTEIENDQRENKKFWKTVDELCKNFKENKEKAHSYFSHVTNIAIFYGIPVVQLAANYQKSLNATGDEDICYYNFGCANPLWLLSDFNHVQSNIGYGLLGISFMVIVYLRQRVRGEQQKGIPVYYGTDYAMPVVLISEGILSACYHICPTQKNFQFDVTFMYIMSILCVVKLYQKRHSDITLSACWTFAILGCIELIAVLGIIFEESQIFMVLFVVIAYILWVYFIESKFFYLRSGLTKLKEWIISIFRESSYTQINEIAKRPKRLFWTSVVFVNVLSLVVLIGAILLFYVYEIIDFGTFLLMLLMGNAVLYSIFYTFMKICIHKEGISLQAAIYSVLSLVLWGLAMYFFSDKSTYMFSSPAKSRSYNQECYVGNFYDKHDIWHFTSAVAIYFTFMFLLCLDDNIADKDRKEIYVF</sequence>
<feature type="transmembrane region" description="Helical" evidence="9">
    <location>
        <begin position="422"/>
        <end position="442"/>
    </location>
</feature>
<comment type="caution">
    <text evidence="10">The sequence shown here is derived from an EMBL/GenBank/DDBJ whole genome shotgun (WGS) entry which is preliminary data.</text>
</comment>
<accession>A0AA38HVH2</accession>
<evidence type="ECO:0008006" key="12">
    <source>
        <dbReference type="Google" id="ProtNLM"/>
    </source>
</evidence>
<feature type="transmembrane region" description="Helical" evidence="9">
    <location>
        <begin position="540"/>
        <end position="559"/>
    </location>
</feature>
<feature type="region of interest" description="Disordered" evidence="8">
    <location>
        <begin position="344"/>
        <end position="370"/>
    </location>
</feature>
<keyword evidence="11" id="KW-1185">Reference proteome</keyword>
<feature type="transmembrane region" description="Helical" evidence="9">
    <location>
        <begin position="716"/>
        <end position="736"/>
    </location>
</feature>
<dbReference type="GO" id="GO:0005764">
    <property type="term" value="C:lysosome"/>
    <property type="evidence" value="ECO:0007669"/>
    <property type="project" value="TreeGrafter"/>
</dbReference>
<evidence type="ECO:0000313" key="10">
    <source>
        <dbReference type="EMBL" id="KAJ3643392.1"/>
    </source>
</evidence>
<feature type="transmembrane region" description="Helical" evidence="9">
    <location>
        <begin position="652"/>
        <end position="677"/>
    </location>
</feature>
<evidence type="ECO:0000256" key="6">
    <source>
        <dbReference type="ARBA" id="ARBA00023136"/>
    </source>
</evidence>
<feature type="transmembrane region" description="Helical" evidence="9">
    <location>
        <begin position="293"/>
        <end position="318"/>
    </location>
</feature>
<gene>
    <name evidence="10" type="ORF">Zmor_026105</name>
</gene>
<evidence type="ECO:0000256" key="5">
    <source>
        <dbReference type="ARBA" id="ARBA00022989"/>
    </source>
</evidence>
<dbReference type="AlphaFoldDB" id="A0AA38HVH2"/>
<dbReference type="EMBL" id="JALNTZ010000008">
    <property type="protein sequence ID" value="KAJ3643392.1"/>
    <property type="molecule type" value="Genomic_DNA"/>
</dbReference>
<keyword evidence="4" id="KW-0732">Signal</keyword>
<feature type="transmembrane region" description="Helical" evidence="9">
    <location>
        <begin position="595"/>
        <end position="612"/>
    </location>
</feature>
<feature type="transmembrane region" description="Helical" evidence="9">
    <location>
        <begin position="6"/>
        <end position="29"/>
    </location>
</feature>
<reference evidence="10" key="1">
    <citation type="journal article" date="2023" name="G3 (Bethesda)">
        <title>Whole genome assemblies of Zophobas morio and Tenebrio molitor.</title>
        <authorList>
            <person name="Kaur S."/>
            <person name="Stinson S.A."/>
            <person name="diCenzo G.C."/>
        </authorList>
    </citation>
    <scope>NUCLEOTIDE SEQUENCE</scope>
    <source>
        <strain evidence="10">QUZm001</strain>
    </source>
</reference>
<evidence type="ECO:0000256" key="1">
    <source>
        <dbReference type="ARBA" id="ARBA00004141"/>
    </source>
</evidence>
<keyword evidence="5 9" id="KW-1133">Transmembrane helix</keyword>
<evidence type="ECO:0000256" key="3">
    <source>
        <dbReference type="ARBA" id="ARBA00022692"/>
    </source>
</evidence>
<feature type="transmembrane region" description="Helical" evidence="9">
    <location>
        <begin position="768"/>
        <end position="787"/>
    </location>
</feature>
<dbReference type="InterPro" id="IPR025958">
    <property type="entry name" value="SID1_TM_fam"/>
</dbReference>
<feature type="transmembrane region" description="Helical" evidence="9">
    <location>
        <begin position="476"/>
        <end position="495"/>
    </location>
</feature>
<evidence type="ECO:0000256" key="9">
    <source>
        <dbReference type="SAM" id="Phobius"/>
    </source>
</evidence>
<evidence type="ECO:0000256" key="2">
    <source>
        <dbReference type="ARBA" id="ARBA00006618"/>
    </source>
</evidence>
<keyword evidence="7" id="KW-0325">Glycoprotein</keyword>
<dbReference type="GO" id="GO:0003725">
    <property type="term" value="F:double-stranded RNA binding"/>
    <property type="evidence" value="ECO:0007669"/>
    <property type="project" value="TreeGrafter"/>
</dbReference>
<keyword evidence="6 9" id="KW-0472">Membrane</keyword>
<dbReference type="PANTHER" id="PTHR12185:SF14">
    <property type="entry name" value="CHOLESTEROL UPTAKE PROTEIN 1"/>
    <property type="match status" value="1"/>
</dbReference>
<comment type="subcellular location">
    <subcellularLocation>
        <location evidence="1">Membrane</location>
        <topology evidence="1">Multi-pass membrane protein</topology>
    </subcellularLocation>
</comment>
<feature type="transmembrane region" description="Helical" evidence="9">
    <location>
        <begin position="566"/>
        <end position="589"/>
    </location>
</feature>
<proteinExistence type="inferred from homology"/>
<comment type="similarity">
    <text evidence="2">Belongs to the SID1 family.</text>
</comment>
<dbReference type="PANTHER" id="PTHR12185">
    <property type="entry name" value="SID1 TRANSMEMBRANE FAMILY MEMEBER"/>
    <property type="match status" value="1"/>
</dbReference>
<dbReference type="Pfam" id="PF13965">
    <property type="entry name" value="SID-1_RNA_chan"/>
    <property type="match status" value="1"/>
</dbReference>
<dbReference type="GO" id="GO:0051033">
    <property type="term" value="F:RNA transmembrane transporter activity"/>
    <property type="evidence" value="ECO:0007669"/>
    <property type="project" value="TreeGrafter"/>
</dbReference>
<dbReference type="Proteomes" id="UP001168821">
    <property type="component" value="Unassembled WGS sequence"/>
</dbReference>
<evidence type="ECO:0000256" key="4">
    <source>
        <dbReference type="ARBA" id="ARBA00022729"/>
    </source>
</evidence>
<feature type="compositionally biased region" description="Polar residues" evidence="8">
    <location>
        <begin position="349"/>
        <end position="364"/>
    </location>
</feature>
<keyword evidence="3 9" id="KW-0812">Transmembrane</keyword>
<name>A0AA38HVH2_9CUCU</name>
<dbReference type="GO" id="GO:0005886">
    <property type="term" value="C:plasma membrane"/>
    <property type="evidence" value="ECO:0007669"/>
    <property type="project" value="TreeGrafter"/>
</dbReference>
<feature type="transmembrane region" description="Helical" evidence="9">
    <location>
        <begin position="515"/>
        <end position="534"/>
    </location>
</feature>
<feature type="transmembrane region" description="Helical" evidence="9">
    <location>
        <begin position="683"/>
        <end position="704"/>
    </location>
</feature>
<evidence type="ECO:0000256" key="8">
    <source>
        <dbReference type="SAM" id="MobiDB-lite"/>
    </source>
</evidence>